<proteinExistence type="inferred from homology"/>
<accession>A0ABV8S9X7</accession>
<comment type="PTM">
    <text evidence="3">4'-phosphopantetheine is transferred from CoA to a specific serine of apo-ACP by AcpS. This modification is essential for activity because fatty acids are bound in thioester linkage to the sulfhydryl of the prosthetic group.</text>
</comment>
<evidence type="ECO:0000256" key="3">
    <source>
        <dbReference type="HAMAP-Rule" id="MF_01217"/>
    </source>
</evidence>
<keyword evidence="3" id="KW-0444">Lipid biosynthesis</keyword>
<comment type="pathway">
    <text evidence="3">Lipid metabolism; fatty acid biosynthesis.</text>
</comment>
<gene>
    <name evidence="3" type="primary">acpP</name>
    <name evidence="5" type="ORF">ACFO1S_11835</name>
</gene>
<dbReference type="InterPro" id="IPR036736">
    <property type="entry name" value="ACP-like_sf"/>
</dbReference>
<sequence length="89" mass="9910">MERQEMAERIRRIIADNLDVAVPDVLKEEDRLSEDLNLDSIMVLQLAVYLEESFGVSIPEEEVDPSVFSTVSSLIDFIGTLQEVGAVNG</sequence>
<dbReference type="RefSeq" id="WP_204604755.1">
    <property type="nucleotide sequence ID" value="NZ_JBHSED010000018.1"/>
</dbReference>
<dbReference type="HAMAP" id="MF_01217">
    <property type="entry name" value="Acyl_carrier"/>
    <property type="match status" value="1"/>
</dbReference>
<keyword evidence="2 3" id="KW-0597">Phosphoprotein</keyword>
<feature type="modified residue" description="O-(pantetheine 4'-phosphoryl)serine" evidence="3">
    <location>
        <position position="40"/>
    </location>
</feature>
<evidence type="ECO:0000256" key="1">
    <source>
        <dbReference type="ARBA" id="ARBA00022450"/>
    </source>
</evidence>
<dbReference type="Proteomes" id="UP001595755">
    <property type="component" value="Unassembled WGS sequence"/>
</dbReference>
<evidence type="ECO:0000313" key="6">
    <source>
        <dbReference type="Proteomes" id="UP001595755"/>
    </source>
</evidence>
<keyword evidence="3" id="KW-0275">Fatty acid biosynthesis</keyword>
<dbReference type="SUPFAM" id="SSF47336">
    <property type="entry name" value="ACP-like"/>
    <property type="match status" value="1"/>
</dbReference>
<dbReference type="InterPro" id="IPR009081">
    <property type="entry name" value="PP-bd_ACP"/>
</dbReference>
<dbReference type="EMBL" id="JBHSED010000018">
    <property type="protein sequence ID" value="MFC4304120.1"/>
    <property type="molecule type" value="Genomic_DNA"/>
</dbReference>
<reference evidence="6" key="1">
    <citation type="journal article" date="2019" name="Int. J. Syst. Evol. Microbiol.">
        <title>The Global Catalogue of Microorganisms (GCM) 10K type strain sequencing project: providing services to taxonomists for standard genome sequencing and annotation.</title>
        <authorList>
            <consortium name="The Broad Institute Genomics Platform"/>
            <consortium name="The Broad Institute Genome Sequencing Center for Infectious Disease"/>
            <person name="Wu L."/>
            <person name="Ma J."/>
        </authorList>
    </citation>
    <scope>NUCLEOTIDE SEQUENCE [LARGE SCALE GENOMIC DNA]</scope>
    <source>
        <strain evidence="6">CGMCC 4.1641</strain>
    </source>
</reference>
<comment type="similarity">
    <text evidence="3">Belongs to the acyl carrier protein (ACP) family.</text>
</comment>
<comment type="function">
    <text evidence="3">Carrier of the growing fatty acid chain in fatty acid biosynthesis.</text>
</comment>
<evidence type="ECO:0000313" key="5">
    <source>
        <dbReference type="EMBL" id="MFC4304120.1"/>
    </source>
</evidence>
<keyword evidence="3" id="KW-0963">Cytoplasm</keyword>
<keyword evidence="3" id="KW-0276">Fatty acid metabolism</keyword>
<comment type="caution">
    <text evidence="5">The sequence shown here is derived from an EMBL/GenBank/DDBJ whole genome shotgun (WGS) entry which is preliminary data.</text>
</comment>
<keyword evidence="3" id="KW-0443">Lipid metabolism</keyword>
<name>A0ABV8S9X7_9BACL</name>
<keyword evidence="1 3" id="KW-0596">Phosphopantetheine</keyword>
<evidence type="ECO:0000256" key="2">
    <source>
        <dbReference type="ARBA" id="ARBA00022553"/>
    </source>
</evidence>
<dbReference type="PROSITE" id="PS50075">
    <property type="entry name" value="CARRIER"/>
    <property type="match status" value="1"/>
</dbReference>
<comment type="subcellular location">
    <subcellularLocation>
        <location evidence="3">Cytoplasm</location>
    </subcellularLocation>
</comment>
<evidence type="ECO:0000259" key="4">
    <source>
        <dbReference type="PROSITE" id="PS50075"/>
    </source>
</evidence>
<keyword evidence="6" id="KW-1185">Reference proteome</keyword>
<protein>
    <recommendedName>
        <fullName evidence="3">Acyl carrier protein</fullName>
        <shortName evidence="3">ACP</shortName>
    </recommendedName>
</protein>
<dbReference type="InterPro" id="IPR003231">
    <property type="entry name" value="ACP"/>
</dbReference>
<feature type="domain" description="Carrier" evidence="4">
    <location>
        <begin position="4"/>
        <end position="82"/>
    </location>
</feature>
<dbReference type="Pfam" id="PF00550">
    <property type="entry name" value="PP-binding"/>
    <property type="match status" value="1"/>
</dbReference>
<organism evidence="5 6">
    <name type="scientific">Cohnella boryungensis</name>
    <dbReference type="NCBI Taxonomy" id="768479"/>
    <lineage>
        <taxon>Bacteria</taxon>
        <taxon>Bacillati</taxon>
        <taxon>Bacillota</taxon>
        <taxon>Bacilli</taxon>
        <taxon>Bacillales</taxon>
        <taxon>Paenibacillaceae</taxon>
        <taxon>Cohnella</taxon>
    </lineage>
</organism>
<dbReference type="Gene3D" id="1.10.1200.10">
    <property type="entry name" value="ACP-like"/>
    <property type="match status" value="1"/>
</dbReference>